<dbReference type="PANTHER" id="PTHR31232:SF149">
    <property type="entry name" value="S-PROTEIN HOMOLOG"/>
    <property type="match status" value="1"/>
</dbReference>
<evidence type="ECO:0000256" key="2">
    <source>
        <dbReference type="ARBA" id="ARBA00005581"/>
    </source>
</evidence>
<feature type="signal peptide" evidence="6">
    <location>
        <begin position="1"/>
        <end position="27"/>
    </location>
</feature>
<dbReference type="InterPro" id="IPR010264">
    <property type="entry name" value="Self-incomp_S1"/>
</dbReference>
<dbReference type="GeneID" id="116213614"/>
<proteinExistence type="inferred from homology"/>
<keyword evidence="8" id="KW-1185">Reference proteome</keyword>
<evidence type="ECO:0000256" key="5">
    <source>
        <dbReference type="ARBA" id="ARBA00022729"/>
    </source>
</evidence>
<dbReference type="AlphaFoldDB" id="A0A2I0H1T9"/>
<dbReference type="Pfam" id="PF05938">
    <property type="entry name" value="Self-incomp_S1"/>
    <property type="match status" value="1"/>
</dbReference>
<dbReference type="Proteomes" id="UP000233551">
    <property type="component" value="Unassembled WGS sequence"/>
</dbReference>
<accession>A0A2I0H1T9</accession>
<keyword evidence="3 6" id="KW-0713">Self-incompatibility</keyword>
<dbReference type="EMBL" id="PGOL01043097">
    <property type="protein sequence ID" value="PKH93772.1"/>
    <property type="molecule type" value="Genomic_DNA"/>
</dbReference>
<dbReference type="GO" id="GO:0060320">
    <property type="term" value="P:rejection of self pollen"/>
    <property type="evidence" value="ECO:0007669"/>
    <property type="project" value="UniProtKB-KW"/>
</dbReference>
<sequence length="151" mass="16745">MGSFPKHRVVLMVIAGLLVLMDHTCEAQHHEPEREPPLIRGSVHIKMQNALADKSATLTVHCSGLLEGEDDDLGSHDVAPGSTYEFRFETDSISVTSYNCSFQWPPKNSQNFNIFSQGRDGRDGDFYWLVSDSGPCLVDVGTGNEDCKIWS</sequence>
<evidence type="ECO:0000256" key="4">
    <source>
        <dbReference type="ARBA" id="ARBA00022525"/>
    </source>
</evidence>
<reference evidence="7 8" key="1">
    <citation type="submission" date="2017-11" db="EMBL/GenBank/DDBJ databases">
        <title>De-novo sequencing of pomegranate (Punica granatum L.) genome.</title>
        <authorList>
            <person name="Akparov Z."/>
            <person name="Amiraslanov A."/>
            <person name="Hajiyeva S."/>
            <person name="Abbasov M."/>
            <person name="Kaur K."/>
            <person name="Hamwieh A."/>
            <person name="Solovyev V."/>
            <person name="Salamov A."/>
            <person name="Braich B."/>
            <person name="Kosarev P."/>
            <person name="Mahmoud A."/>
            <person name="Hajiyev E."/>
            <person name="Babayeva S."/>
            <person name="Izzatullayeva V."/>
            <person name="Mammadov A."/>
            <person name="Mammadov A."/>
            <person name="Sharifova S."/>
            <person name="Ojaghi J."/>
            <person name="Eynullazada K."/>
            <person name="Bayramov B."/>
            <person name="Abdulazimova A."/>
            <person name="Shahmuradov I."/>
        </authorList>
    </citation>
    <scope>NUCLEOTIDE SEQUENCE [LARGE SCALE GENOMIC DNA]</scope>
    <source>
        <strain evidence="8">cv. AG2017</strain>
        <tissue evidence="7">Leaf</tissue>
    </source>
</reference>
<keyword evidence="5 6" id="KW-0732">Signal</keyword>
<evidence type="ECO:0000256" key="3">
    <source>
        <dbReference type="ARBA" id="ARBA00022471"/>
    </source>
</evidence>
<comment type="caution">
    <text evidence="7">The sequence shown here is derived from an EMBL/GenBank/DDBJ whole genome shotgun (WGS) entry which is preliminary data.</text>
</comment>
<comment type="subcellular location">
    <subcellularLocation>
        <location evidence="1 6">Secreted</location>
    </subcellularLocation>
</comment>
<dbReference type="PANTHER" id="PTHR31232">
    <property type="match status" value="1"/>
</dbReference>
<comment type="similarity">
    <text evidence="2 6">Belongs to the plant self-incompatibility (S1) protein family.</text>
</comment>
<evidence type="ECO:0000313" key="7">
    <source>
        <dbReference type="EMBL" id="PKH93772.1"/>
    </source>
</evidence>
<keyword evidence="4 6" id="KW-0964">Secreted</keyword>
<evidence type="ECO:0000313" key="8">
    <source>
        <dbReference type="Proteomes" id="UP000233551"/>
    </source>
</evidence>
<organism evidence="7 8">
    <name type="scientific">Punica granatum</name>
    <name type="common">Pomegranate</name>
    <dbReference type="NCBI Taxonomy" id="22663"/>
    <lineage>
        <taxon>Eukaryota</taxon>
        <taxon>Viridiplantae</taxon>
        <taxon>Streptophyta</taxon>
        <taxon>Embryophyta</taxon>
        <taxon>Tracheophyta</taxon>
        <taxon>Spermatophyta</taxon>
        <taxon>Magnoliopsida</taxon>
        <taxon>eudicotyledons</taxon>
        <taxon>Gunneridae</taxon>
        <taxon>Pentapetalae</taxon>
        <taxon>rosids</taxon>
        <taxon>malvids</taxon>
        <taxon>Myrtales</taxon>
        <taxon>Lythraceae</taxon>
        <taxon>Punica</taxon>
    </lineage>
</organism>
<evidence type="ECO:0000256" key="1">
    <source>
        <dbReference type="ARBA" id="ARBA00004613"/>
    </source>
</evidence>
<name>A0A2I0H1T9_PUNGR</name>
<dbReference type="GO" id="GO:0005576">
    <property type="term" value="C:extracellular region"/>
    <property type="evidence" value="ECO:0007669"/>
    <property type="project" value="UniProtKB-SubCell"/>
</dbReference>
<gene>
    <name evidence="7" type="ORF">CRG98_049823</name>
</gene>
<evidence type="ECO:0000256" key="6">
    <source>
        <dbReference type="RuleBase" id="RU367044"/>
    </source>
</evidence>
<feature type="chain" id="PRO_5047551204" description="S-protein homolog" evidence="6">
    <location>
        <begin position="28"/>
        <end position="151"/>
    </location>
</feature>
<protein>
    <recommendedName>
        <fullName evidence="6">S-protein homolog</fullName>
    </recommendedName>
</protein>
<dbReference type="OrthoDB" id="1135970at2759"/>